<name>B9FQ19_ORYSJ</name>
<accession>B9FQ19</accession>
<dbReference type="AlphaFoldDB" id="B9FQ19"/>
<proteinExistence type="inferred from homology"/>
<keyword evidence="7 8" id="KW-0472">Membrane</keyword>
<dbReference type="PANTHER" id="PTHR33228:SF49">
    <property type="entry name" value="PROTEIN GLUTAMINE DUMPER 5"/>
    <property type="match status" value="1"/>
</dbReference>
<evidence type="ECO:0000256" key="1">
    <source>
        <dbReference type="ARBA" id="ARBA00004167"/>
    </source>
</evidence>
<dbReference type="InterPro" id="IPR040359">
    <property type="entry name" value="GDU"/>
</dbReference>
<reference evidence="9" key="1">
    <citation type="journal article" date="2005" name="PLoS Biol.">
        <title>The genomes of Oryza sativa: a history of duplications.</title>
        <authorList>
            <person name="Yu J."/>
            <person name="Wang J."/>
            <person name="Lin W."/>
            <person name="Li S."/>
            <person name="Li H."/>
            <person name="Zhou J."/>
            <person name="Ni P."/>
            <person name="Dong W."/>
            <person name="Hu S."/>
            <person name="Zeng C."/>
            <person name="Zhang J."/>
            <person name="Zhang Y."/>
            <person name="Li R."/>
            <person name="Xu Z."/>
            <person name="Li S."/>
            <person name="Li X."/>
            <person name="Zheng H."/>
            <person name="Cong L."/>
            <person name="Lin L."/>
            <person name="Yin J."/>
            <person name="Geng J."/>
            <person name="Li G."/>
            <person name="Shi J."/>
            <person name="Liu J."/>
            <person name="Lv H."/>
            <person name="Li J."/>
            <person name="Wang J."/>
            <person name="Deng Y."/>
            <person name="Ran L."/>
            <person name="Shi X."/>
            <person name="Wang X."/>
            <person name="Wu Q."/>
            <person name="Li C."/>
            <person name="Ren X."/>
            <person name="Wang J."/>
            <person name="Wang X."/>
            <person name="Li D."/>
            <person name="Liu D."/>
            <person name="Zhang X."/>
            <person name="Ji Z."/>
            <person name="Zhao W."/>
            <person name="Sun Y."/>
            <person name="Zhang Z."/>
            <person name="Bao J."/>
            <person name="Han Y."/>
            <person name="Dong L."/>
            <person name="Ji J."/>
            <person name="Chen P."/>
            <person name="Wu S."/>
            <person name="Liu J."/>
            <person name="Xiao Y."/>
            <person name="Bu D."/>
            <person name="Tan J."/>
            <person name="Yang L."/>
            <person name="Ye C."/>
            <person name="Zhang J."/>
            <person name="Xu J."/>
            <person name="Zhou Y."/>
            <person name="Yu Y."/>
            <person name="Zhang B."/>
            <person name="Zhuang S."/>
            <person name="Wei H."/>
            <person name="Liu B."/>
            <person name="Lei M."/>
            <person name="Yu H."/>
            <person name="Li Y."/>
            <person name="Xu H."/>
            <person name="Wei S."/>
            <person name="He X."/>
            <person name="Fang L."/>
            <person name="Zhang Z."/>
            <person name="Zhang Y."/>
            <person name="Huang X."/>
            <person name="Su Z."/>
            <person name="Tong W."/>
            <person name="Li J."/>
            <person name="Tong Z."/>
            <person name="Li S."/>
            <person name="Ye J."/>
            <person name="Wang L."/>
            <person name="Fang L."/>
            <person name="Lei T."/>
            <person name="Chen C."/>
            <person name="Chen H."/>
            <person name="Xu Z."/>
            <person name="Li H."/>
            <person name="Huang H."/>
            <person name="Zhang F."/>
            <person name="Xu H."/>
            <person name="Li N."/>
            <person name="Zhao C."/>
            <person name="Li S."/>
            <person name="Dong L."/>
            <person name="Huang Y."/>
            <person name="Li L."/>
            <person name="Xi Y."/>
            <person name="Qi Q."/>
            <person name="Li W."/>
            <person name="Zhang B."/>
            <person name="Hu W."/>
            <person name="Zhang Y."/>
            <person name="Tian X."/>
            <person name="Jiao Y."/>
            <person name="Liang X."/>
            <person name="Jin J."/>
            <person name="Gao L."/>
            <person name="Zheng W."/>
            <person name="Hao B."/>
            <person name="Liu S."/>
            <person name="Wang W."/>
            <person name="Yuan L."/>
            <person name="Cao M."/>
            <person name="McDermott J."/>
            <person name="Samudrala R."/>
            <person name="Wang J."/>
            <person name="Wong G.K."/>
            <person name="Yang H."/>
        </authorList>
    </citation>
    <scope>NUCLEOTIDE SEQUENCE [LARGE SCALE GENOMIC DNA]</scope>
</reference>
<evidence type="ECO:0000256" key="6">
    <source>
        <dbReference type="ARBA" id="ARBA00022989"/>
    </source>
</evidence>
<dbReference type="GO" id="GO:0016020">
    <property type="term" value="C:membrane"/>
    <property type="evidence" value="ECO:0007669"/>
    <property type="project" value="UniProtKB-SubCell"/>
</dbReference>
<evidence type="ECO:0000256" key="5">
    <source>
        <dbReference type="ARBA" id="ARBA00022970"/>
    </source>
</evidence>
<dbReference type="EMBL" id="CM000143">
    <property type="protein sequence ID" value="EEE66061.1"/>
    <property type="molecule type" value="Genomic_DNA"/>
</dbReference>
<evidence type="ECO:0000256" key="3">
    <source>
        <dbReference type="ARBA" id="ARBA00022448"/>
    </source>
</evidence>
<protein>
    <submittedName>
        <fullName evidence="9">Uncharacterized protein</fullName>
    </submittedName>
</protein>
<reference evidence="9" key="2">
    <citation type="submission" date="2008-12" db="EMBL/GenBank/DDBJ databases">
        <title>Improved gene annotation of the rice (Oryza sativa) genomes.</title>
        <authorList>
            <person name="Wang J."/>
            <person name="Li R."/>
            <person name="Fan W."/>
            <person name="Huang Q."/>
            <person name="Zhang J."/>
            <person name="Zhou Y."/>
            <person name="Hu Y."/>
            <person name="Zi S."/>
            <person name="Li J."/>
            <person name="Ni P."/>
            <person name="Zheng H."/>
            <person name="Zhang Y."/>
            <person name="Zhao M."/>
            <person name="Hao Q."/>
            <person name="McDermott J."/>
            <person name="Samudrala R."/>
            <person name="Kristiansen K."/>
            <person name="Wong G.K.-S."/>
        </authorList>
    </citation>
    <scope>NUCLEOTIDE SEQUENCE</scope>
</reference>
<sequence>MWRTPTPYLFLGFAVMMGLIAVALLVLVCTRRKNHGDAGSSASAAASVKVLVPLDREPKVVVIMAGDTAPSFLASAKPLSSFVLPPPPPPAAAGEP</sequence>
<keyword evidence="4 8" id="KW-0812">Transmembrane</keyword>
<dbReference type="GO" id="GO:0006865">
    <property type="term" value="P:amino acid transport"/>
    <property type="evidence" value="ECO:0007669"/>
    <property type="project" value="UniProtKB-KW"/>
</dbReference>
<keyword evidence="5" id="KW-0029">Amino-acid transport</keyword>
<comment type="subcellular location">
    <subcellularLocation>
        <location evidence="1">Membrane</location>
        <topology evidence="1">Single-pass membrane protein</topology>
    </subcellularLocation>
</comment>
<keyword evidence="6 8" id="KW-1133">Transmembrane helix</keyword>
<evidence type="ECO:0000256" key="8">
    <source>
        <dbReference type="SAM" id="Phobius"/>
    </source>
</evidence>
<evidence type="ECO:0000256" key="7">
    <source>
        <dbReference type="ARBA" id="ARBA00023136"/>
    </source>
</evidence>
<keyword evidence="3" id="KW-0813">Transport</keyword>
<feature type="transmembrane region" description="Helical" evidence="8">
    <location>
        <begin position="6"/>
        <end position="28"/>
    </location>
</feature>
<dbReference type="Proteomes" id="UP000007752">
    <property type="component" value="Chromosome 6"/>
</dbReference>
<evidence type="ECO:0000256" key="2">
    <source>
        <dbReference type="ARBA" id="ARBA00009977"/>
    </source>
</evidence>
<evidence type="ECO:0000313" key="9">
    <source>
        <dbReference type="EMBL" id="EEE66061.1"/>
    </source>
</evidence>
<dbReference type="PANTHER" id="PTHR33228">
    <property type="entry name" value="PROTEIN GLUTAMINE DUMPER 4-RELATED"/>
    <property type="match status" value="1"/>
</dbReference>
<organism evidence="9">
    <name type="scientific">Oryza sativa subsp. japonica</name>
    <name type="common">Rice</name>
    <dbReference type="NCBI Taxonomy" id="39947"/>
    <lineage>
        <taxon>Eukaryota</taxon>
        <taxon>Viridiplantae</taxon>
        <taxon>Streptophyta</taxon>
        <taxon>Embryophyta</taxon>
        <taxon>Tracheophyta</taxon>
        <taxon>Spermatophyta</taxon>
        <taxon>Magnoliopsida</taxon>
        <taxon>Liliopsida</taxon>
        <taxon>Poales</taxon>
        <taxon>Poaceae</taxon>
        <taxon>BOP clade</taxon>
        <taxon>Oryzoideae</taxon>
        <taxon>Oryzeae</taxon>
        <taxon>Oryzinae</taxon>
        <taxon>Oryza</taxon>
        <taxon>Oryza sativa</taxon>
    </lineage>
</organism>
<gene>
    <name evidence="9" type="ORF">OsJ_22061</name>
</gene>
<comment type="similarity">
    <text evidence="2">Belongs to the GLUTAMINE DUMPER 1 (TC 9.B.60) family.</text>
</comment>
<dbReference type="GO" id="GO:0080143">
    <property type="term" value="P:regulation of amino acid export"/>
    <property type="evidence" value="ECO:0007669"/>
    <property type="project" value="InterPro"/>
</dbReference>
<evidence type="ECO:0000256" key="4">
    <source>
        <dbReference type="ARBA" id="ARBA00022692"/>
    </source>
</evidence>